<dbReference type="EMBL" id="JACYFT010000001">
    <property type="protein sequence ID" value="MBD8049859.1"/>
    <property type="molecule type" value="Genomic_DNA"/>
</dbReference>
<evidence type="ECO:0000256" key="7">
    <source>
        <dbReference type="ARBA" id="ARBA00023012"/>
    </source>
</evidence>
<accession>A0A927FEG1</accession>
<dbReference type="PANTHER" id="PTHR24421">
    <property type="entry name" value="NITRATE/NITRITE SENSOR PROTEIN NARX-RELATED"/>
    <property type="match status" value="1"/>
</dbReference>
<comment type="subcellular location">
    <subcellularLocation>
        <location evidence="2">Membrane</location>
    </subcellularLocation>
</comment>
<dbReference type="Gene3D" id="1.20.5.1930">
    <property type="match status" value="1"/>
</dbReference>
<keyword evidence="8" id="KW-0812">Transmembrane</keyword>
<gene>
    <name evidence="11" type="ORF">IC609_04845</name>
</gene>
<keyword evidence="8" id="KW-1133">Transmembrane helix</keyword>
<dbReference type="RefSeq" id="WP_191818302.1">
    <property type="nucleotide sequence ID" value="NZ_JACYFT010000001.1"/>
</dbReference>
<dbReference type="Proteomes" id="UP000647424">
    <property type="component" value="Unassembled WGS sequence"/>
</dbReference>
<name>A0A927FEG1_9BURK</name>
<dbReference type="SMART" id="SM00387">
    <property type="entry name" value="HATPase_c"/>
    <property type="match status" value="1"/>
</dbReference>
<keyword evidence="7" id="KW-0902">Two-component regulatory system</keyword>
<dbReference type="EC" id="2.7.13.3" evidence="3"/>
<organism evidence="11 12">
    <name type="scientific">Limnohabitans radicicola</name>
    <dbReference type="NCBI Taxonomy" id="2771427"/>
    <lineage>
        <taxon>Bacteria</taxon>
        <taxon>Pseudomonadati</taxon>
        <taxon>Pseudomonadota</taxon>
        <taxon>Betaproteobacteria</taxon>
        <taxon>Burkholderiales</taxon>
        <taxon>Comamonadaceae</taxon>
        <taxon>Limnohabitans</taxon>
    </lineage>
</organism>
<evidence type="ECO:0000256" key="3">
    <source>
        <dbReference type="ARBA" id="ARBA00012438"/>
    </source>
</evidence>
<keyword evidence="12" id="KW-1185">Reference proteome</keyword>
<dbReference type="AlphaFoldDB" id="A0A927FEG1"/>
<dbReference type="Pfam" id="PF07730">
    <property type="entry name" value="HisKA_3"/>
    <property type="match status" value="1"/>
</dbReference>
<evidence type="ECO:0000256" key="2">
    <source>
        <dbReference type="ARBA" id="ARBA00004370"/>
    </source>
</evidence>
<keyword evidence="5" id="KW-0808">Transferase</keyword>
<feature type="domain" description="Histidine kinase" evidence="9">
    <location>
        <begin position="229"/>
        <end position="421"/>
    </location>
</feature>
<dbReference type="CDD" id="cd16917">
    <property type="entry name" value="HATPase_UhpB-NarQ-NarX-like"/>
    <property type="match status" value="1"/>
</dbReference>
<evidence type="ECO:0000313" key="12">
    <source>
        <dbReference type="Proteomes" id="UP000647424"/>
    </source>
</evidence>
<dbReference type="GO" id="GO:0000155">
    <property type="term" value="F:phosphorelay sensor kinase activity"/>
    <property type="evidence" value="ECO:0007669"/>
    <property type="project" value="InterPro"/>
</dbReference>
<dbReference type="InterPro" id="IPR011712">
    <property type="entry name" value="Sig_transdc_His_kin_sub3_dim/P"/>
</dbReference>
<dbReference type="InterPro" id="IPR005467">
    <property type="entry name" value="His_kinase_dom"/>
</dbReference>
<feature type="domain" description="HAMP" evidence="10">
    <location>
        <begin position="154"/>
        <end position="206"/>
    </location>
</feature>
<keyword evidence="8" id="KW-0472">Membrane</keyword>
<comment type="catalytic activity">
    <reaction evidence="1">
        <text>ATP + protein L-histidine = ADP + protein N-phospho-L-histidine.</text>
        <dbReference type="EC" id="2.7.13.3"/>
    </reaction>
</comment>
<evidence type="ECO:0000259" key="9">
    <source>
        <dbReference type="PROSITE" id="PS50109"/>
    </source>
</evidence>
<reference evidence="11" key="1">
    <citation type="submission" date="2020-09" db="EMBL/GenBank/DDBJ databases">
        <title>Genome seq and assembly of Limnohabitants sp.</title>
        <authorList>
            <person name="Chhetri G."/>
        </authorList>
    </citation>
    <scope>NUCLEOTIDE SEQUENCE</scope>
    <source>
        <strain evidence="11">JUR4</strain>
    </source>
</reference>
<keyword evidence="4" id="KW-0597">Phosphoprotein</keyword>
<dbReference type="Gene3D" id="3.30.565.10">
    <property type="entry name" value="Histidine kinase-like ATPase, C-terminal domain"/>
    <property type="match status" value="1"/>
</dbReference>
<dbReference type="InterPro" id="IPR003594">
    <property type="entry name" value="HATPase_dom"/>
</dbReference>
<dbReference type="SUPFAM" id="SSF55874">
    <property type="entry name" value="ATPase domain of HSP90 chaperone/DNA topoisomerase II/histidine kinase"/>
    <property type="match status" value="1"/>
</dbReference>
<dbReference type="InterPro" id="IPR036890">
    <property type="entry name" value="HATPase_C_sf"/>
</dbReference>
<dbReference type="PROSITE" id="PS50885">
    <property type="entry name" value="HAMP"/>
    <property type="match status" value="1"/>
</dbReference>
<dbReference type="PANTHER" id="PTHR24421:SF58">
    <property type="entry name" value="SIGNAL TRANSDUCTION HISTIDINE-PROTEIN KINASE_PHOSPHATASE UHPB"/>
    <property type="match status" value="1"/>
</dbReference>
<comment type="caution">
    <text evidence="11">The sequence shown here is derived from an EMBL/GenBank/DDBJ whole genome shotgun (WGS) entry which is preliminary data.</text>
</comment>
<protein>
    <recommendedName>
        <fullName evidence="3">histidine kinase</fullName>
        <ecNumber evidence="3">2.7.13.3</ecNumber>
    </recommendedName>
</protein>
<evidence type="ECO:0000259" key="10">
    <source>
        <dbReference type="PROSITE" id="PS50885"/>
    </source>
</evidence>
<evidence type="ECO:0000256" key="1">
    <source>
        <dbReference type="ARBA" id="ARBA00000085"/>
    </source>
</evidence>
<sequence length="425" mass="46341">MDLRRTLVTRLALAFAVLLLVFGAVWVKDLREDALAEQKATSRLVALMASPSDRDSQALLAAALAPGQFRHVKVQLESDAGAAQPSPASGRLSWLGLNAEEARAHRIRIGDQMLWIRPDPESEFREKLSDSLQVLMMLGLFCVVCLSMTWLAVDRALAPVKELNTGLSRLAAGEDQARLPPLALREYAHIASVVDRLAHSLSRGRESQRRLTRQLMEVQDKERRELAAELHDEFGQSLTAITATAAYIEHHAEKAPAHTLTECAREIGSESRRIAGHVRQMLSSLRPYGLEDSGVREALQELVAGWQTRLPDRRIAWQIGDLPPLSPDAGLALYRCLQEALTNCVRHSGADHIEVACHSRDAQMVLTVSDNGRGSAQALQQSPGNGLLGLKARLAMVGGELDILDRAGGGVVLKATLPIHAEALA</sequence>
<dbReference type="InterPro" id="IPR003660">
    <property type="entry name" value="HAMP_dom"/>
</dbReference>
<dbReference type="InterPro" id="IPR050482">
    <property type="entry name" value="Sensor_HK_TwoCompSys"/>
</dbReference>
<dbReference type="Pfam" id="PF02518">
    <property type="entry name" value="HATPase_c"/>
    <property type="match status" value="1"/>
</dbReference>
<evidence type="ECO:0000256" key="6">
    <source>
        <dbReference type="ARBA" id="ARBA00022777"/>
    </source>
</evidence>
<evidence type="ECO:0000256" key="5">
    <source>
        <dbReference type="ARBA" id="ARBA00022679"/>
    </source>
</evidence>
<feature type="transmembrane region" description="Helical" evidence="8">
    <location>
        <begin position="7"/>
        <end position="27"/>
    </location>
</feature>
<evidence type="ECO:0000313" key="11">
    <source>
        <dbReference type="EMBL" id="MBD8049859.1"/>
    </source>
</evidence>
<evidence type="ECO:0000256" key="8">
    <source>
        <dbReference type="SAM" id="Phobius"/>
    </source>
</evidence>
<evidence type="ECO:0000256" key="4">
    <source>
        <dbReference type="ARBA" id="ARBA00022553"/>
    </source>
</evidence>
<dbReference type="GO" id="GO:0016020">
    <property type="term" value="C:membrane"/>
    <property type="evidence" value="ECO:0007669"/>
    <property type="project" value="UniProtKB-SubCell"/>
</dbReference>
<dbReference type="GO" id="GO:0046983">
    <property type="term" value="F:protein dimerization activity"/>
    <property type="evidence" value="ECO:0007669"/>
    <property type="project" value="InterPro"/>
</dbReference>
<dbReference type="PROSITE" id="PS50109">
    <property type="entry name" value="HIS_KIN"/>
    <property type="match status" value="1"/>
</dbReference>
<keyword evidence="6 11" id="KW-0418">Kinase</keyword>
<proteinExistence type="predicted"/>